<feature type="region of interest" description="Disordered" evidence="1">
    <location>
        <begin position="257"/>
        <end position="278"/>
    </location>
</feature>
<organism evidence="2 3">
    <name type="scientific">Lentzea atacamensis</name>
    <dbReference type="NCBI Taxonomy" id="531938"/>
    <lineage>
        <taxon>Bacteria</taxon>
        <taxon>Bacillati</taxon>
        <taxon>Actinomycetota</taxon>
        <taxon>Actinomycetes</taxon>
        <taxon>Pseudonocardiales</taxon>
        <taxon>Pseudonocardiaceae</taxon>
        <taxon>Lentzea</taxon>
    </lineage>
</organism>
<comment type="caution">
    <text evidence="2">The sequence shown here is derived from an EMBL/GenBank/DDBJ whole genome shotgun (WGS) entry which is preliminary data.</text>
</comment>
<accession>A0ABX9EAX7</accession>
<dbReference type="RefSeq" id="WP_146771783.1">
    <property type="nucleotide sequence ID" value="NZ_QLTT01000004.1"/>
</dbReference>
<keyword evidence="3" id="KW-1185">Reference proteome</keyword>
<dbReference type="Proteomes" id="UP000248714">
    <property type="component" value="Unassembled WGS sequence"/>
</dbReference>
<sequence>MTNNDNAALIQLRGVVQQLKTVGVTIPEDLASEIKGVDTLRVMTEQTRHDRDNAMRDLGQAPTQDLEKALREARLKWAESSVDAEFISRAEAIQQGRVSGAFYRNAGWFLEELTDKMNAVVDEYELNTLRLPPNLNEINPLWMTPEDQNSIEAFRSAVPILDSLWNPYKMVAVAVGHQYSIANKTDEGPSVAVAWLVSDVESSRDADALATDFRRLSQGVTSMERIRSLGIWGVISLSGFNIDICSPEEAEYRREFARNPASASAPPAKKRKAVLLNK</sequence>
<evidence type="ECO:0000256" key="1">
    <source>
        <dbReference type="SAM" id="MobiDB-lite"/>
    </source>
</evidence>
<gene>
    <name evidence="2" type="ORF">C8D87_104182</name>
</gene>
<feature type="compositionally biased region" description="Low complexity" evidence="1">
    <location>
        <begin position="258"/>
        <end position="267"/>
    </location>
</feature>
<reference evidence="2 3" key="1">
    <citation type="submission" date="2018-06" db="EMBL/GenBank/DDBJ databases">
        <title>Genomic Encyclopedia of Type Strains, Phase IV (KMG-IV): sequencing the most valuable type-strain genomes for metagenomic binning, comparative biology and taxonomic classification.</title>
        <authorList>
            <person name="Goeker M."/>
        </authorList>
    </citation>
    <scope>NUCLEOTIDE SEQUENCE [LARGE SCALE GENOMIC DNA]</scope>
    <source>
        <strain evidence="2 3">DSM 45479</strain>
    </source>
</reference>
<dbReference type="EMBL" id="QLTT01000004">
    <property type="protein sequence ID" value="RAS65632.1"/>
    <property type="molecule type" value="Genomic_DNA"/>
</dbReference>
<protein>
    <submittedName>
        <fullName evidence="2">Uncharacterized protein</fullName>
    </submittedName>
</protein>
<evidence type="ECO:0000313" key="2">
    <source>
        <dbReference type="EMBL" id="RAS65632.1"/>
    </source>
</evidence>
<feature type="compositionally biased region" description="Basic residues" evidence="1">
    <location>
        <begin position="268"/>
        <end position="278"/>
    </location>
</feature>
<name>A0ABX9EAX7_9PSEU</name>
<evidence type="ECO:0000313" key="3">
    <source>
        <dbReference type="Proteomes" id="UP000248714"/>
    </source>
</evidence>
<proteinExistence type="predicted"/>